<evidence type="ECO:0008006" key="4">
    <source>
        <dbReference type="Google" id="ProtNLM"/>
    </source>
</evidence>
<name>A0A7J6S942_PEROL</name>
<keyword evidence="1" id="KW-0732">Signal</keyword>
<dbReference type="EMBL" id="JABANO010020096">
    <property type="protein sequence ID" value="KAF4729052.1"/>
    <property type="molecule type" value="Genomic_DNA"/>
</dbReference>
<sequence>ARRRLTLTGSISLAHALRLVEMFSVGGAFYSSSLPELLVIGMRSSRAPRKYELGGRSVALVRLPDVCLLERFSGPIEKLFAALFEEASAAQELIVNEDSLRIGFSELDTLGTGVIDTSVLLSALDKNGLQASLAEQAAVLRRFDPTGTGVVGMANFVDHFR</sequence>
<organism evidence="2 3">
    <name type="scientific">Perkinsus olseni</name>
    <name type="common">Perkinsus atlanticus</name>
    <dbReference type="NCBI Taxonomy" id="32597"/>
    <lineage>
        <taxon>Eukaryota</taxon>
        <taxon>Sar</taxon>
        <taxon>Alveolata</taxon>
        <taxon>Perkinsozoa</taxon>
        <taxon>Perkinsea</taxon>
        <taxon>Perkinsida</taxon>
        <taxon>Perkinsidae</taxon>
        <taxon>Perkinsus</taxon>
    </lineage>
</organism>
<dbReference type="AlphaFoldDB" id="A0A7J6S942"/>
<evidence type="ECO:0000313" key="3">
    <source>
        <dbReference type="Proteomes" id="UP000553632"/>
    </source>
</evidence>
<evidence type="ECO:0000313" key="2">
    <source>
        <dbReference type="EMBL" id="KAF4729052.1"/>
    </source>
</evidence>
<feature type="non-terminal residue" evidence="2">
    <location>
        <position position="1"/>
    </location>
</feature>
<feature type="chain" id="PRO_5029735978" description="Calmodulin" evidence="1">
    <location>
        <begin position="17"/>
        <end position="161"/>
    </location>
</feature>
<dbReference type="InterPro" id="IPR011992">
    <property type="entry name" value="EF-hand-dom_pair"/>
</dbReference>
<proteinExistence type="predicted"/>
<gene>
    <name evidence="2" type="ORF">FOZ63_009936</name>
</gene>
<accession>A0A7J6S942</accession>
<dbReference type="SUPFAM" id="SSF47473">
    <property type="entry name" value="EF-hand"/>
    <property type="match status" value="1"/>
</dbReference>
<dbReference type="Gene3D" id="1.10.238.10">
    <property type="entry name" value="EF-hand"/>
    <property type="match status" value="1"/>
</dbReference>
<evidence type="ECO:0000256" key="1">
    <source>
        <dbReference type="SAM" id="SignalP"/>
    </source>
</evidence>
<keyword evidence="3" id="KW-1185">Reference proteome</keyword>
<protein>
    <recommendedName>
        <fullName evidence="4">Calmodulin</fullName>
    </recommendedName>
</protein>
<feature type="signal peptide" evidence="1">
    <location>
        <begin position="1"/>
        <end position="16"/>
    </location>
</feature>
<reference evidence="2 3" key="1">
    <citation type="submission" date="2020-04" db="EMBL/GenBank/DDBJ databases">
        <title>Perkinsus olseni comparative genomics.</title>
        <authorList>
            <person name="Bogema D.R."/>
        </authorList>
    </citation>
    <scope>NUCLEOTIDE SEQUENCE [LARGE SCALE GENOMIC DNA]</scope>
    <source>
        <strain evidence="2 3">ATCC PRA-207</strain>
    </source>
</reference>
<dbReference type="Proteomes" id="UP000553632">
    <property type="component" value="Unassembled WGS sequence"/>
</dbReference>
<comment type="caution">
    <text evidence="2">The sequence shown here is derived from an EMBL/GenBank/DDBJ whole genome shotgun (WGS) entry which is preliminary data.</text>
</comment>